<dbReference type="Proteomes" id="UP000162522">
    <property type="component" value="Segment"/>
</dbReference>
<dbReference type="EMBL" id="AY689437">
    <property type="protein sequence ID" value="ABI99047.1"/>
    <property type="molecule type" value="Genomic_DNA"/>
</dbReference>
<organism evidence="1 2">
    <name type="scientific">Deerpox virus (strain W-1170-84)</name>
    <name type="common">DPV</name>
    <dbReference type="NCBI Taxonomy" id="305676"/>
    <lineage>
        <taxon>Viruses</taxon>
        <taxon>Varidnaviria</taxon>
        <taxon>Bamfordvirae</taxon>
        <taxon>Nucleocytoviricota</taxon>
        <taxon>Pokkesviricetes</taxon>
        <taxon>Chitovirales</taxon>
        <taxon>Poxviridae</taxon>
        <taxon>Chordopoxvirinae</taxon>
        <taxon>Cervidpoxvirus</taxon>
        <taxon>Cervidpoxvirus muledeerpox</taxon>
        <taxon>Mule deerpox virus</taxon>
    </lineage>
</organism>
<evidence type="ECO:0000313" key="1">
    <source>
        <dbReference type="EMBL" id="ABI99047.1"/>
    </source>
</evidence>
<protein>
    <recommendedName>
        <fullName evidence="3">FEN1-like nuclease</fullName>
    </recommendedName>
</protein>
<dbReference type="Pfam" id="PF04599">
    <property type="entry name" value="Pox_G5"/>
    <property type="match status" value="1"/>
</dbReference>
<name>Q08FB9_DPV84</name>
<proteinExistence type="predicted"/>
<evidence type="ECO:0008006" key="3">
    <source>
        <dbReference type="Google" id="ProtNLM"/>
    </source>
</evidence>
<dbReference type="CDD" id="cd18674">
    <property type="entry name" value="PIN_Pox_G5"/>
    <property type="match status" value="1"/>
</dbReference>
<sequence>MGIKNLKTLLLEIGALRKISNIPLDSINGIFVDTMSFFVSIAHCVNNLDDLNDMFFTYINQWARYGKVTLFVDRGNIIIKESLREKRRATSKNTTKRKVEEVDKLNNDIKLLDSSYILYEEMKTDIELRIKKLSFHNFLANSNNLKAVLEKSLSLLSDNVKVIYCDGIDAEFVMCREAKNLSEMSGKWPLLISTDQDILLLSSCDSFQKIIKTMNQMYLFLPCSKTRYLSKLVALTNGCDYFPGLHGFSITNKSLEHIPLFDDFVLDNIIQSLVIKNYTKKESDRNINVDTIITFIDRYSNFDNDIYFSCPLDSVTIQEFIFSALSYRWKKFDDTLLKGISLCASLICILEPKKEIVKEDINYLCKIINDNDKTNINHIKSILDIFGYEMNKGSDITLGILNLKNIMLCFNDIFYFNNEIIIKHNYKNNIINIG</sequence>
<accession>Q08FB9</accession>
<dbReference type="InterPro" id="IPR007678">
    <property type="entry name" value="Poxvirus_G5"/>
</dbReference>
<gene>
    <name evidence="1" type="ORF">DpV84gp063</name>
</gene>
<organismHost>
    <name type="scientific">Odocoileus hemionus</name>
    <name type="common">Mule deer</name>
    <name type="synonym">Cervus hemionus</name>
    <dbReference type="NCBI Taxonomy" id="9872"/>
</organismHost>
<evidence type="ECO:0000313" key="2">
    <source>
        <dbReference type="Proteomes" id="UP000162522"/>
    </source>
</evidence>
<reference evidence="1 2" key="1">
    <citation type="journal article" date="2005" name="J. Virol.">
        <title>Genome of deerpox virus.</title>
        <authorList>
            <person name="Afonso C.L."/>
            <person name="Delhon G."/>
            <person name="Tulman E.R."/>
            <person name="Lu Z."/>
            <person name="Zsak A."/>
            <person name="Becerra V.M."/>
            <person name="Zsak L."/>
            <person name="Kutish G.F."/>
            <person name="Rock D.L."/>
        </authorList>
    </citation>
    <scope>NUCLEOTIDE SEQUENCE [LARGE SCALE GENOMIC DNA]</scope>
    <source>
        <strain evidence="1">W-1170-84</strain>
    </source>
</reference>